<reference evidence="2 3" key="1">
    <citation type="journal article" date="2015" name="Sci. Rep.">
        <title>Genome of the facultative scuticociliatosis pathogen Pseudocohnilembus persalinus provides insight into its virulence through horizontal gene transfer.</title>
        <authorList>
            <person name="Xiong J."/>
            <person name="Wang G."/>
            <person name="Cheng J."/>
            <person name="Tian M."/>
            <person name="Pan X."/>
            <person name="Warren A."/>
            <person name="Jiang C."/>
            <person name="Yuan D."/>
            <person name="Miao W."/>
        </authorList>
    </citation>
    <scope>NUCLEOTIDE SEQUENCE [LARGE SCALE GENOMIC DNA]</scope>
    <source>
        <strain evidence="2">36N120E</strain>
    </source>
</reference>
<feature type="compositionally biased region" description="Basic residues" evidence="1">
    <location>
        <begin position="483"/>
        <end position="501"/>
    </location>
</feature>
<feature type="compositionally biased region" description="Acidic residues" evidence="1">
    <location>
        <begin position="30"/>
        <end position="75"/>
    </location>
</feature>
<dbReference type="GO" id="GO:0032040">
    <property type="term" value="C:small-subunit processome"/>
    <property type="evidence" value="ECO:0007669"/>
    <property type="project" value="TreeGrafter"/>
</dbReference>
<gene>
    <name evidence="2" type="ORF">PPERSA_11408</name>
</gene>
<feature type="region of interest" description="Disordered" evidence="1">
    <location>
        <begin position="1"/>
        <end position="75"/>
    </location>
</feature>
<sequence>MSDYSSEYDQQASHSEDLPDELKKMYGEDISGDEGDFTGEENDYSGEEGEYEVEYEQEGEDLEEQDSQLSENDVENDEEYIQLNNFNEQLRKIGQYTEDKDKFKQQIMFLNNQLKKENKQLNDNQQFISKNQYKQQFTNEEYLQQDQDDMKKQLNQLQKALIENNTSFMNQFKVLKNNKNSSLKFDKGIGFFNAKSLIFQEYMINLHFYLLKKIQGQPLDSEFVKKLLYQKTLLQKMKPVEKKLDYQVQKLLKLSQKQTKSQNDNDKVYNPYADDEEISDSEQGKVKGKTQKDTFKDVDEDIDDTENPYAFKPNPENLDNNESSDDDQDQNQVKKYKASKIVSTLPKEEKQLEAQKRREQNRMTYLRRQLAENFIQDDDRQRENKNQQYTEKKLDRWEEEREKFEMENFIRLPTTKKDKIREKQLKKKKQHTEDRLDDFTEERQMRELLAYEGVIDKEKRQKQHQKKFNKNEQNSSDFGGKSNFKKRRVAQPSKKIIKKRR</sequence>
<dbReference type="OMA" id="CINIAYY"/>
<feature type="compositionally biased region" description="Basic and acidic residues" evidence="1">
    <location>
        <begin position="282"/>
        <end position="297"/>
    </location>
</feature>
<name>A0A0V0QQ46_PSEPJ</name>
<feature type="region of interest" description="Disordered" evidence="1">
    <location>
        <begin position="256"/>
        <end position="342"/>
    </location>
</feature>
<evidence type="ECO:0000313" key="3">
    <source>
        <dbReference type="Proteomes" id="UP000054937"/>
    </source>
</evidence>
<proteinExistence type="predicted"/>
<dbReference type="PANTHER" id="PTHR13237">
    <property type="entry name" value="SOMETHING ABOUT SILENCING PROTEIN 10-RELATED"/>
    <property type="match status" value="1"/>
</dbReference>
<dbReference type="GO" id="GO:0000462">
    <property type="term" value="P:maturation of SSU-rRNA from tricistronic rRNA transcript (SSU-rRNA, 5.8S rRNA, LSU-rRNA)"/>
    <property type="evidence" value="ECO:0007669"/>
    <property type="project" value="TreeGrafter"/>
</dbReference>
<keyword evidence="3" id="KW-1185">Reference proteome</keyword>
<feature type="compositionally biased region" description="Basic and acidic residues" evidence="1">
    <location>
        <begin position="431"/>
        <end position="446"/>
    </location>
</feature>
<dbReference type="Proteomes" id="UP000054937">
    <property type="component" value="Unassembled WGS sequence"/>
</dbReference>
<evidence type="ECO:0000313" key="2">
    <source>
        <dbReference type="EMBL" id="KRX04284.1"/>
    </source>
</evidence>
<protein>
    <recommendedName>
        <fullName evidence="4">Sas10 C-terminal domain-containing protein</fullName>
    </recommendedName>
</protein>
<organism evidence="2 3">
    <name type="scientific">Pseudocohnilembus persalinus</name>
    <name type="common">Ciliate</name>
    <dbReference type="NCBI Taxonomy" id="266149"/>
    <lineage>
        <taxon>Eukaryota</taxon>
        <taxon>Sar</taxon>
        <taxon>Alveolata</taxon>
        <taxon>Ciliophora</taxon>
        <taxon>Intramacronucleata</taxon>
        <taxon>Oligohymenophorea</taxon>
        <taxon>Scuticociliatia</taxon>
        <taxon>Philasterida</taxon>
        <taxon>Pseudocohnilembidae</taxon>
        <taxon>Pseudocohnilembus</taxon>
    </lineage>
</organism>
<feature type="region of interest" description="Disordered" evidence="1">
    <location>
        <begin position="415"/>
        <end position="501"/>
    </location>
</feature>
<comment type="caution">
    <text evidence="2">The sequence shown here is derived from an EMBL/GenBank/DDBJ whole genome shotgun (WGS) entry which is preliminary data.</text>
</comment>
<feature type="compositionally biased region" description="Basic and acidic residues" evidence="1">
    <location>
        <begin position="14"/>
        <end position="27"/>
    </location>
</feature>
<accession>A0A0V0QQ46</accession>
<evidence type="ECO:0000256" key="1">
    <source>
        <dbReference type="SAM" id="MobiDB-lite"/>
    </source>
</evidence>
<dbReference type="InParanoid" id="A0A0V0QQ46"/>
<dbReference type="EMBL" id="LDAU01000120">
    <property type="protein sequence ID" value="KRX04284.1"/>
    <property type="molecule type" value="Genomic_DNA"/>
</dbReference>
<evidence type="ECO:0008006" key="4">
    <source>
        <dbReference type="Google" id="ProtNLM"/>
    </source>
</evidence>
<feature type="compositionally biased region" description="Polar residues" evidence="1">
    <location>
        <begin position="1"/>
        <end position="13"/>
    </location>
</feature>
<dbReference type="AlphaFoldDB" id="A0A0V0QQ46"/>
<dbReference type="PANTHER" id="PTHR13237:SF9">
    <property type="entry name" value="NEUROGUIDIN"/>
    <property type="match status" value="1"/>
</dbReference>